<sequence>MSGHLLETTTADFVKSCEICNVAFTGPESSAQHFEGKKHRKSLERKQILQKLNQYSHSSVTGADECDISLSSASLTPGSSSMSSTAGSTSVSSAIPLTSTGLASMPSTTTMTSMLSMVPPCSVPSVSSTATLSSNGQRFDLAHLSASLQDADPSTYPQTTVTSDSVVSLSTSTLLANCIAQTVEPTSVHSNTVNLSPRMCSSDMAISPFKESVFGCKSEALLAMQSDIVSSATGNICNPLSYDMEAPNITFMDDGSGVQKVRVREAEGYGCKACGIVLFADVKSALEHHETDAHRSKRGILQSSLQNGDITLGHQQPLLH</sequence>
<dbReference type="EMBL" id="GIFC01016149">
    <property type="protein sequence ID" value="MXU98232.1"/>
    <property type="molecule type" value="Transcribed_RNA"/>
</dbReference>
<dbReference type="AlphaFoldDB" id="A0A6B0V8B7"/>
<proteinExistence type="predicted"/>
<dbReference type="InterPro" id="IPR036236">
    <property type="entry name" value="Znf_C2H2_sf"/>
</dbReference>
<evidence type="ECO:0000313" key="2">
    <source>
        <dbReference type="EMBL" id="MXU98232.1"/>
    </source>
</evidence>
<dbReference type="SUPFAM" id="SSF57667">
    <property type="entry name" value="beta-beta-alpha zinc fingers"/>
    <property type="match status" value="1"/>
</dbReference>
<organism evidence="2">
    <name type="scientific">Ixodes ricinus</name>
    <name type="common">Common tick</name>
    <name type="synonym">Acarus ricinus</name>
    <dbReference type="NCBI Taxonomy" id="34613"/>
    <lineage>
        <taxon>Eukaryota</taxon>
        <taxon>Metazoa</taxon>
        <taxon>Ecdysozoa</taxon>
        <taxon>Arthropoda</taxon>
        <taxon>Chelicerata</taxon>
        <taxon>Arachnida</taxon>
        <taxon>Acari</taxon>
        <taxon>Parasitiformes</taxon>
        <taxon>Ixodida</taxon>
        <taxon>Ixodoidea</taxon>
        <taxon>Ixodidae</taxon>
        <taxon>Ixodinae</taxon>
        <taxon>Ixodes</taxon>
    </lineage>
</organism>
<name>A0A6B0V8B7_IXORI</name>
<evidence type="ECO:0000259" key="1">
    <source>
        <dbReference type="Pfam" id="PF12874"/>
    </source>
</evidence>
<dbReference type="Pfam" id="PF12874">
    <property type="entry name" value="zf-met"/>
    <property type="match status" value="1"/>
</dbReference>
<protein>
    <recommendedName>
        <fullName evidence="1">C2H2-type domain-containing protein</fullName>
    </recommendedName>
</protein>
<reference evidence="2" key="1">
    <citation type="submission" date="2019-12" db="EMBL/GenBank/DDBJ databases">
        <title>An insight into the sialome of adult female Ixodes ricinus ticks feeding for 6 days.</title>
        <authorList>
            <person name="Perner J."/>
            <person name="Ribeiro J.M.C."/>
        </authorList>
    </citation>
    <scope>NUCLEOTIDE SEQUENCE</scope>
    <source>
        <strain evidence="2">Semi-engorged</strain>
        <tissue evidence="2">Salivary glands</tissue>
    </source>
</reference>
<dbReference type="Gene3D" id="3.30.160.60">
    <property type="entry name" value="Classic Zinc Finger"/>
    <property type="match status" value="1"/>
</dbReference>
<accession>A0A6B0V8B7</accession>
<dbReference type="InterPro" id="IPR013087">
    <property type="entry name" value="Znf_C2H2_type"/>
</dbReference>
<feature type="domain" description="C2H2-type" evidence="1">
    <location>
        <begin position="16"/>
        <end position="39"/>
    </location>
</feature>